<keyword evidence="4 8" id="KW-0547">Nucleotide-binding</keyword>
<dbReference type="PROSITE" id="PS00108">
    <property type="entry name" value="PROTEIN_KINASE_ST"/>
    <property type="match status" value="1"/>
</dbReference>
<keyword evidence="2" id="KW-0597">Phosphoprotein</keyword>
<dbReference type="SUPFAM" id="SSF56112">
    <property type="entry name" value="Protein kinase-like (PK-like)"/>
    <property type="match status" value="1"/>
</dbReference>
<dbReference type="Gene3D" id="1.25.40.20">
    <property type="entry name" value="Ankyrin repeat-containing domain"/>
    <property type="match status" value="1"/>
</dbReference>
<keyword evidence="5 11" id="KW-0418">Kinase</keyword>
<dbReference type="InterPro" id="IPR017441">
    <property type="entry name" value="Protein_kinase_ATP_BS"/>
</dbReference>
<keyword evidence="12" id="KW-1185">Reference proteome</keyword>
<keyword evidence="1" id="KW-0723">Serine/threonine-protein kinase</keyword>
<dbReference type="InterPro" id="IPR002110">
    <property type="entry name" value="Ankyrin_rpt"/>
</dbReference>
<evidence type="ECO:0000256" key="1">
    <source>
        <dbReference type="ARBA" id="ARBA00022527"/>
    </source>
</evidence>
<dbReference type="PANTHER" id="PTHR24351">
    <property type="entry name" value="RIBOSOMAL PROTEIN S6 KINASE"/>
    <property type="match status" value="1"/>
</dbReference>
<proteinExistence type="predicted"/>
<comment type="caution">
    <text evidence="11">The sequence shown here is derived from an EMBL/GenBank/DDBJ whole genome shotgun (WGS) entry which is preliminary data.</text>
</comment>
<dbReference type="GO" id="GO:0016301">
    <property type="term" value="F:kinase activity"/>
    <property type="evidence" value="ECO:0007669"/>
    <property type="project" value="UniProtKB-KW"/>
</dbReference>
<evidence type="ECO:0000256" key="6">
    <source>
        <dbReference type="ARBA" id="ARBA00022840"/>
    </source>
</evidence>
<dbReference type="PROSITE" id="PS50011">
    <property type="entry name" value="PROTEIN_KINASE_DOM"/>
    <property type="match status" value="1"/>
</dbReference>
<evidence type="ECO:0000256" key="8">
    <source>
        <dbReference type="PROSITE-ProRule" id="PRU10141"/>
    </source>
</evidence>
<evidence type="ECO:0000256" key="5">
    <source>
        <dbReference type="ARBA" id="ARBA00022777"/>
    </source>
</evidence>
<feature type="domain" description="Protein kinase" evidence="10">
    <location>
        <begin position="64"/>
        <end position="354"/>
    </location>
</feature>
<keyword evidence="6 8" id="KW-0067">ATP-binding</keyword>
<dbReference type="InterPro" id="IPR036770">
    <property type="entry name" value="Ankyrin_rpt-contain_sf"/>
</dbReference>
<dbReference type="PROSITE" id="PS00107">
    <property type="entry name" value="PROTEIN_KINASE_ATP"/>
    <property type="match status" value="1"/>
</dbReference>
<dbReference type="PROSITE" id="PS50088">
    <property type="entry name" value="ANK_REPEAT"/>
    <property type="match status" value="1"/>
</dbReference>
<dbReference type="SUPFAM" id="SSF48403">
    <property type="entry name" value="Ankyrin repeat"/>
    <property type="match status" value="1"/>
</dbReference>
<dbReference type="InterPro" id="IPR045270">
    <property type="entry name" value="STKc_AGC"/>
</dbReference>
<gene>
    <name evidence="11" type="ORF">SO694_001030100</name>
</gene>
<dbReference type="Pfam" id="PF00069">
    <property type="entry name" value="Pkinase"/>
    <property type="match status" value="1"/>
</dbReference>
<dbReference type="InterPro" id="IPR000719">
    <property type="entry name" value="Prot_kinase_dom"/>
</dbReference>
<feature type="repeat" description="ANK" evidence="7">
    <location>
        <begin position="458"/>
        <end position="483"/>
    </location>
</feature>
<dbReference type="Pfam" id="PF12796">
    <property type="entry name" value="Ank_2"/>
    <property type="match status" value="1"/>
</dbReference>
<evidence type="ECO:0000256" key="9">
    <source>
        <dbReference type="SAM" id="MobiDB-lite"/>
    </source>
</evidence>
<dbReference type="Proteomes" id="UP001363151">
    <property type="component" value="Unassembled WGS sequence"/>
</dbReference>
<dbReference type="CDD" id="cd05123">
    <property type="entry name" value="STKc_AGC"/>
    <property type="match status" value="1"/>
</dbReference>
<evidence type="ECO:0000256" key="3">
    <source>
        <dbReference type="ARBA" id="ARBA00022679"/>
    </source>
</evidence>
<feature type="compositionally biased region" description="Polar residues" evidence="9">
    <location>
        <begin position="495"/>
        <end position="513"/>
    </location>
</feature>
<organism evidence="11 12">
    <name type="scientific">Aureococcus anophagefferens</name>
    <name type="common">Harmful bloom alga</name>
    <dbReference type="NCBI Taxonomy" id="44056"/>
    <lineage>
        <taxon>Eukaryota</taxon>
        <taxon>Sar</taxon>
        <taxon>Stramenopiles</taxon>
        <taxon>Ochrophyta</taxon>
        <taxon>Pelagophyceae</taxon>
        <taxon>Pelagomonadales</taxon>
        <taxon>Pelagomonadaceae</taxon>
        <taxon>Aureococcus</taxon>
    </lineage>
</organism>
<dbReference type="InterPro" id="IPR008271">
    <property type="entry name" value="Ser/Thr_kinase_AS"/>
</dbReference>
<feature type="compositionally biased region" description="Basic and acidic residues" evidence="9">
    <location>
        <begin position="17"/>
        <end position="34"/>
    </location>
</feature>
<evidence type="ECO:0000256" key="4">
    <source>
        <dbReference type="ARBA" id="ARBA00022741"/>
    </source>
</evidence>
<dbReference type="SMART" id="SM00248">
    <property type="entry name" value="ANK"/>
    <property type="match status" value="2"/>
</dbReference>
<feature type="compositionally biased region" description="Low complexity" evidence="9">
    <location>
        <begin position="1"/>
        <end position="16"/>
    </location>
</feature>
<feature type="region of interest" description="Disordered" evidence="9">
    <location>
        <begin position="408"/>
        <end position="429"/>
    </location>
</feature>
<protein>
    <submittedName>
        <fullName evidence="11">RAC serine/threonine-protein kinase</fullName>
    </submittedName>
</protein>
<dbReference type="EMBL" id="JBBJCI010000354">
    <property type="protein sequence ID" value="KAK7233898.1"/>
    <property type="molecule type" value="Genomic_DNA"/>
</dbReference>
<keyword evidence="3" id="KW-0808">Transferase</keyword>
<feature type="region of interest" description="Disordered" evidence="9">
    <location>
        <begin position="1"/>
        <end position="42"/>
    </location>
</feature>
<evidence type="ECO:0000256" key="7">
    <source>
        <dbReference type="PROSITE-ProRule" id="PRU00023"/>
    </source>
</evidence>
<feature type="region of interest" description="Disordered" evidence="9">
    <location>
        <begin position="483"/>
        <end position="515"/>
    </location>
</feature>
<evidence type="ECO:0000313" key="11">
    <source>
        <dbReference type="EMBL" id="KAK7233898.1"/>
    </source>
</evidence>
<evidence type="ECO:0000313" key="12">
    <source>
        <dbReference type="Proteomes" id="UP001363151"/>
    </source>
</evidence>
<dbReference type="SMART" id="SM00220">
    <property type="entry name" value="S_TKc"/>
    <property type="match status" value="1"/>
</dbReference>
<accession>A0ABR1FN33</accession>
<keyword evidence="7" id="KW-0040">ANK repeat</keyword>
<sequence length="676" mass="71930">MDVSSHSESTSSVRRGSSGEDSLRAFVEEEERRRSAGSPPPMAQLMEDLMALPPEVKVVGLDDFAVLSKLGEGGFGKVVLARKKCGGTLHAIKAVRKEKLLKAGACAVQHMLDENNILQTLRHPFILTLQYAFQDDGRLYLVTNYVGGGDLQELIERERILSEAMGRFYAAQLASAFAYLHDHGVVYRDLKPENVLLGLDGYVVLADFGLAKTLVLGDANSPKANKAPLATKSLDSFPEKPPRRPRTSIHKAETFCGTPLYLAPEVVSRVPYGRSVDWWALGCLLVEMLTGKPPFVAADLPELMDLIKEARPAFKDCLGDAARDACAGLLARDPADRLGCGPGGFDELARHAFFEAVDWAALEAKTLAAPFLPDPATEMIGRTSGGSAKAAVFADGFKAFNRDALSVDARRPAPGDEDRSPVAKRRVSELNDAARDGDVDALRGLVLGGAPVTLCDYDRRTPLHVAASSGHADAVAFLLDRGAAPGPDRGAARPSTTRGARATTPSRGCSSASGGVEDPAARLFAAARDGDVARVDVLLLFGADVARVDRFGQMPLDDATRERRDEVCARGSGARRSAAAPPLELLGAGARATRAPDAERPPRRFGHVSPALGDAKGMASFLRRAKAVQQKRAAEAVADPGGHGGTTRGDLCTQEARGARRRLCGNQICNPTSMCA</sequence>
<reference evidence="11 12" key="1">
    <citation type="submission" date="2024-03" db="EMBL/GenBank/DDBJ databases">
        <title>Aureococcus anophagefferens CCMP1851 and Kratosvirus quantuckense: Draft genome of a second virus-susceptible host strain in the model system.</title>
        <authorList>
            <person name="Chase E."/>
            <person name="Truchon A.R."/>
            <person name="Schepens W."/>
            <person name="Wilhelm S.W."/>
        </authorList>
    </citation>
    <scope>NUCLEOTIDE SEQUENCE [LARGE SCALE GENOMIC DNA]</scope>
    <source>
        <strain evidence="11 12">CCMP1851</strain>
    </source>
</reference>
<dbReference type="InterPro" id="IPR011009">
    <property type="entry name" value="Kinase-like_dom_sf"/>
</dbReference>
<feature type="binding site" evidence="8">
    <location>
        <position position="97"/>
    </location>
    <ligand>
        <name>ATP</name>
        <dbReference type="ChEBI" id="CHEBI:30616"/>
    </ligand>
</feature>
<dbReference type="Gene3D" id="3.30.200.20">
    <property type="entry name" value="Phosphorylase Kinase, domain 1"/>
    <property type="match status" value="1"/>
</dbReference>
<feature type="compositionally biased region" description="Low complexity" evidence="9">
    <location>
        <begin position="483"/>
        <end position="494"/>
    </location>
</feature>
<evidence type="ECO:0000256" key="2">
    <source>
        <dbReference type="ARBA" id="ARBA00022553"/>
    </source>
</evidence>
<evidence type="ECO:0000259" key="10">
    <source>
        <dbReference type="PROSITE" id="PS50011"/>
    </source>
</evidence>
<dbReference type="PROSITE" id="PS50297">
    <property type="entry name" value="ANK_REP_REGION"/>
    <property type="match status" value="1"/>
</dbReference>
<name>A0ABR1FN33_AURAN</name>
<feature type="region of interest" description="Disordered" evidence="9">
    <location>
        <begin position="591"/>
        <end position="610"/>
    </location>
</feature>
<dbReference type="Gene3D" id="1.10.510.10">
    <property type="entry name" value="Transferase(Phosphotransferase) domain 1"/>
    <property type="match status" value="1"/>
</dbReference>